<keyword evidence="3" id="KW-1185">Reference proteome</keyword>
<evidence type="ECO:0000313" key="3">
    <source>
        <dbReference type="Proteomes" id="UP001190700"/>
    </source>
</evidence>
<protein>
    <submittedName>
        <fullName evidence="2">Uncharacterized protein</fullName>
    </submittedName>
</protein>
<reference evidence="2 3" key="1">
    <citation type="journal article" date="2015" name="Genome Biol. Evol.">
        <title>Comparative Genomics of a Bacterivorous Green Alga Reveals Evolutionary Causalities and Consequences of Phago-Mixotrophic Mode of Nutrition.</title>
        <authorList>
            <person name="Burns J.A."/>
            <person name="Paasch A."/>
            <person name="Narechania A."/>
            <person name="Kim E."/>
        </authorList>
    </citation>
    <scope>NUCLEOTIDE SEQUENCE [LARGE SCALE GENOMIC DNA]</scope>
    <source>
        <strain evidence="2 3">PLY_AMNH</strain>
    </source>
</reference>
<feature type="region of interest" description="Disordered" evidence="1">
    <location>
        <begin position="1"/>
        <end position="44"/>
    </location>
</feature>
<dbReference type="AlphaFoldDB" id="A0AAE0FW89"/>
<feature type="region of interest" description="Disordered" evidence="1">
    <location>
        <begin position="69"/>
        <end position="91"/>
    </location>
</feature>
<proteinExistence type="predicted"/>
<feature type="compositionally biased region" description="Low complexity" evidence="1">
    <location>
        <begin position="1"/>
        <end position="12"/>
    </location>
</feature>
<organism evidence="2 3">
    <name type="scientific">Cymbomonas tetramitiformis</name>
    <dbReference type="NCBI Taxonomy" id="36881"/>
    <lineage>
        <taxon>Eukaryota</taxon>
        <taxon>Viridiplantae</taxon>
        <taxon>Chlorophyta</taxon>
        <taxon>Pyramimonadophyceae</taxon>
        <taxon>Pyramimonadales</taxon>
        <taxon>Pyramimonadaceae</taxon>
        <taxon>Cymbomonas</taxon>
    </lineage>
</organism>
<accession>A0AAE0FW89</accession>
<name>A0AAE0FW89_9CHLO</name>
<dbReference type="EMBL" id="LGRX02012723">
    <property type="protein sequence ID" value="KAK3266938.1"/>
    <property type="molecule type" value="Genomic_DNA"/>
</dbReference>
<dbReference type="Proteomes" id="UP001190700">
    <property type="component" value="Unassembled WGS sequence"/>
</dbReference>
<sequence>MAGAACAPAEAPPARDLHSPDSPEFPAFRDDVPRTTDVRRPERLGGLDRVDEAHLAAAHSLAPFNDEDEWTFPADRRGPIGKPPHLRWEPDVTIGTIDPPPGDIAVSFSVSIPAPSCYLIK</sequence>
<evidence type="ECO:0000256" key="1">
    <source>
        <dbReference type="SAM" id="MobiDB-lite"/>
    </source>
</evidence>
<feature type="compositionally biased region" description="Basic and acidic residues" evidence="1">
    <location>
        <begin position="13"/>
        <end position="44"/>
    </location>
</feature>
<evidence type="ECO:0000313" key="2">
    <source>
        <dbReference type="EMBL" id="KAK3266938.1"/>
    </source>
</evidence>
<gene>
    <name evidence="2" type="ORF">CYMTET_24470</name>
</gene>
<comment type="caution">
    <text evidence="2">The sequence shown here is derived from an EMBL/GenBank/DDBJ whole genome shotgun (WGS) entry which is preliminary data.</text>
</comment>